<keyword evidence="3" id="KW-1185">Reference proteome</keyword>
<keyword evidence="2" id="KW-0472">Membrane</keyword>
<accession>A0A183BX98</accession>
<dbReference type="WBParaSite" id="GPLIN_000523700">
    <property type="protein sequence ID" value="GPLIN_000523700"/>
    <property type="gene ID" value="GPLIN_000523700"/>
</dbReference>
<protein>
    <submittedName>
        <fullName evidence="4">Sushi domain-containing protein</fullName>
    </submittedName>
</protein>
<dbReference type="Proteomes" id="UP000050741">
    <property type="component" value="Unassembled WGS sequence"/>
</dbReference>
<evidence type="ECO:0000256" key="2">
    <source>
        <dbReference type="SAM" id="Phobius"/>
    </source>
</evidence>
<feature type="compositionally biased region" description="Low complexity" evidence="1">
    <location>
        <begin position="133"/>
        <end position="148"/>
    </location>
</feature>
<feature type="transmembrane region" description="Helical" evidence="2">
    <location>
        <begin position="168"/>
        <end position="188"/>
    </location>
</feature>
<keyword evidence="2" id="KW-1133">Transmembrane helix</keyword>
<name>A0A183BX98_GLOPA</name>
<keyword evidence="2" id="KW-0812">Transmembrane</keyword>
<feature type="region of interest" description="Disordered" evidence="1">
    <location>
        <begin position="130"/>
        <end position="157"/>
    </location>
</feature>
<organism evidence="3 4">
    <name type="scientific">Globodera pallida</name>
    <name type="common">Potato cyst nematode worm</name>
    <name type="synonym">Heterodera pallida</name>
    <dbReference type="NCBI Taxonomy" id="36090"/>
    <lineage>
        <taxon>Eukaryota</taxon>
        <taxon>Metazoa</taxon>
        <taxon>Ecdysozoa</taxon>
        <taxon>Nematoda</taxon>
        <taxon>Chromadorea</taxon>
        <taxon>Rhabditida</taxon>
        <taxon>Tylenchina</taxon>
        <taxon>Tylenchomorpha</taxon>
        <taxon>Tylenchoidea</taxon>
        <taxon>Heteroderidae</taxon>
        <taxon>Heteroderinae</taxon>
        <taxon>Globodera</taxon>
    </lineage>
</organism>
<dbReference type="AlphaFoldDB" id="A0A183BX98"/>
<proteinExistence type="predicted"/>
<evidence type="ECO:0000313" key="3">
    <source>
        <dbReference type="Proteomes" id="UP000050741"/>
    </source>
</evidence>
<reference evidence="3" key="1">
    <citation type="submission" date="2013-12" db="EMBL/GenBank/DDBJ databases">
        <authorList>
            <person name="Aslett M."/>
        </authorList>
    </citation>
    <scope>NUCLEOTIDE SEQUENCE [LARGE SCALE GENOMIC DNA]</scope>
    <source>
        <strain evidence="3">Lindley</strain>
    </source>
</reference>
<reference evidence="3" key="2">
    <citation type="submission" date="2014-05" db="EMBL/GenBank/DDBJ databases">
        <title>The genome and life-stage specific transcriptomes of Globodera pallida elucidate key aspects of plant parasitism by a cyst nematode.</title>
        <authorList>
            <person name="Cotton J.A."/>
            <person name="Lilley C.J."/>
            <person name="Jones L.M."/>
            <person name="Kikuchi T."/>
            <person name="Reid A.J."/>
            <person name="Thorpe P."/>
            <person name="Tsai I.J."/>
            <person name="Beasley H."/>
            <person name="Blok V."/>
            <person name="Cock P.J.A."/>
            <person name="Van den Akker S.E."/>
            <person name="Holroyd N."/>
            <person name="Hunt M."/>
            <person name="Mantelin S."/>
            <person name="Naghra H."/>
            <person name="Pain A."/>
            <person name="Palomares-Rius J.E."/>
            <person name="Zarowiecki M."/>
            <person name="Berriman M."/>
            <person name="Jones J.T."/>
            <person name="Urwin P.E."/>
        </authorList>
    </citation>
    <scope>NUCLEOTIDE SEQUENCE [LARGE SCALE GENOMIC DNA]</scope>
    <source>
        <strain evidence="3">Lindley</strain>
    </source>
</reference>
<reference evidence="4" key="3">
    <citation type="submission" date="2016-06" db="UniProtKB">
        <authorList>
            <consortium name="WormBaseParasite"/>
        </authorList>
    </citation>
    <scope>IDENTIFICATION</scope>
</reference>
<evidence type="ECO:0000256" key="1">
    <source>
        <dbReference type="SAM" id="MobiDB-lite"/>
    </source>
</evidence>
<evidence type="ECO:0000313" key="4">
    <source>
        <dbReference type="WBParaSite" id="GPLIN_000523700"/>
    </source>
</evidence>
<sequence length="195" mass="21484">MSIIVLQLSAQHLMILRIPEPCFIGEKDVDFAAGNVPKRLKCKSGEEGGPSNRSVNSGFWSQPEVVKANYNVTKWDCADDNDLRYGMSANIADIDMVCDEPRFIGEKDVDLSNINYTGVFPTAHEYKLAGLDPPTTTTTEEPRPTTTTGKGAELSSTMTSTKNRVDSAFINLLLVVLTFVMTILRHFYALRDCAG</sequence>